<dbReference type="PATRIC" id="fig|1703779.3.peg.2442"/>
<evidence type="ECO:0000259" key="1">
    <source>
        <dbReference type="Pfam" id="PF01965"/>
    </source>
</evidence>
<dbReference type="STRING" id="1703779.AMJ83_08015"/>
<dbReference type="InterPro" id="IPR002818">
    <property type="entry name" value="DJ-1/PfpI"/>
</dbReference>
<dbReference type="PANTHER" id="PTHR10224:SF12">
    <property type="entry name" value="GLYOXALASE ELBB"/>
    <property type="match status" value="1"/>
</dbReference>
<dbReference type="PIRSF" id="PIRSF006320">
    <property type="entry name" value="Elb2"/>
    <property type="match status" value="1"/>
</dbReference>
<evidence type="ECO:0000313" key="3">
    <source>
        <dbReference type="Proteomes" id="UP000051373"/>
    </source>
</evidence>
<protein>
    <recommendedName>
        <fullName evidence="1">DJ-1/PfpI domain-containing protein</fullName>
    </recommendedName>
</protein>
<dbReference type="CDD" id="cd03133">
    <property type="entry name" value="GATase1_ES1"/>
    <property type="match status" value="1"/>
</dbReference>
<accession>A0A0S8FTA9</accession>
<gene>
    <name evidence="2" type="ORF">AMJ83_08015</name>
</gene>
<name>A0A0S8FTA9_UNCW3</name>
<feature type="domain" description="DJ-1/PfpI" evidence="1">
    <location>
        <begin position="22"/>
        <end position="149"/>
    </location>
</feature>
<comment type="caution">
    <text evidence="2">The sequence shown here is derived from an EMBL/GenBank/DDBJ whole genome shotgun (WGS) entry which is preliminary data.</text>
</comment>
<dbReference type="EMBL" id="LJUJ01000017">
    <property type="protein sequence ID" value="KPK63204.1"/>
    <property type="molecule type" value="Genomic_DNA"/>
</dbReference>
<dbReference type="SUPFAM" id="SSF52317">
    <property type="entry name" value="Class I glutamine amidotransferase-like"/>
    <property type="match status" value="1"/>
</dbReference>
<dbReference type="Pfam" id="PF01965">
    <property type="entry name" value="DJ-1_PfpI"/>
    <property type="match status" value="1"/>
</dbReference>
<dbReference type="Proteomes" id="UP000051373">
    <property type="component" value="Unassembled WGS sequence"/>
</dbReference>
<proteinExistence type="predicted"/>
<dbReference type="InterPro" id="IPR029062">
    <property type="entry name" value="Class_I_gatase-like"/>
</dbReference>
<evidence type="ECO:0000313" key="2">
    <source>
        <dbReference type="EMBL" id="KPK63204.1"/>
    </source>
</evidence>
<sequence>MPQYPGTKVGVVLSGCGVYDGAEIHEAVLTLLTLDKAKTQIICMAPDIAQLHVINHLKGEESVGESRNVLVEASRIARGDIRDMKDVSADDIDALIFPGGFGAAKNLCDFAIKGTDCTVNMEVERLVKEMHAAKKPIGFICIAPVIAAKVLGEHGPTLTIGNDEGTAAAIEAMGGTHVNKPVDDIAVCQANKIVSTPAYMLGPGVSDVAAGIEKLVLKVLELSK</sequence>
<dbReference type="InterPro" id="IPR026041">
    <property type="entry name" value="ElbB"/>
</dbReference>
<dbReference type="Gene3D" id="3.40.50.880">
    <property type="match status" value="1"/>
</dbReference>
<dbReference type="PANTHER" id="PTHR10224">
    <property type="entry name" value="ES1 PROTEIN HOMOLOG, MITOCHONDRIAL"/>
    <property type="match status" value="1"/>
</dbReference>
<organism evidence="2 3">
    <name type="scientific">candidate division WOR_3 bacterium SM23_42</name>
    <dbReference type="NCBI Taxonomy" id="1703779"/>
    <lineage>
        <taxon>Bacteria</taxon>
        <taxon>Bacteria division WOR-3</taxon>
    </lineage>
</organism>
<dbReference type="AlphaFoldDB" id="A0A0S8FTA9"/>
<reference evidence="2 3" key="1">
    <citation type="journal article" date="2015" name="Microbiome">
        <title>Genomic resolution of linkages in carbon, nitrogen, and sulfur cycling among widespread estuary sediment bacteria.</title>
        <authorList>
            <person name="Baker B.J."/>
            <person name="Lazar C.S."/>
            <person name="Teske A.P."/>
            <person name="Dick G.J."/>
        </authorList>
    </citation>
    <scope>NUCLEOTIDE SEQUENCE [LARGE SCALE GENOMIC DNA]</scope>
    <source>
        <strain evidence="2">SM23_42</strain>
    </source>
</reference>
<dbReference type="NCBIfam" id="NF008747">
    <property type="entry name" value="PRK11780.1"/>
    <property type="match status" value="1"/>
</dbReference>